<protein>
    <recommendedName>
        <fullName evidence="2">Basal-body rod modification protein FlgD</fullName>
    </recommendedName>
</protein>
<feature type="region of interest" description="Disordered" evidence="5">
    <location>
        <begin position="1"/>
        <end position="20"/>
    </location>
</feature>
<comment type="function">
    <text evidence="4">Required for flagellar hook formation. May act as a scaffolding protein.</text>
</comment>
<evidence type="ECO:0000256" key="4">
    <source>
        <dbReference type="ARBA" id="ARBA00024746"/>
    </source>
</evidence>
<dbReference type="STRING" id="43775.SAMN04489760_12116"/>
<dbReference type="InterPro" id="IPR005648">
    <property type="entry name" value="FlgD"/>
</dbReference>
<evidence type="ECO:0000256" key="3">
    <source>
        <dbReference type="ARBA" id="ARBA00022795"/>
    </source>
</evidence>
<accession>A0A1H7Z8I5</accession>
<dbReference type="Proteomes" id="UP000198744">
    <property type="component" value="Unassembled WGS sequence"/>
</dbReference>
<dbReference type="Pfam" id="PF03963">
    <property type="entry name" value="FlgD"/>
    <property type="match status" value="1"/>
</dbReference>
<keyword evidence="6" id="KW-0282">Flagellum</keyword>
<dbReference type="OrthoDB" id="9785233at2"/>
<evidence type="ECO:0000256" key="1">
    <source>
        <dbReference type="ARBA" id="ARBA00010577"/>
    </source>
</evidence>
<organism evidence="6 7">
    <name type="scientific">Syntrophus gentianae</name>
    <dbReference type="NCBI Taxonomy" id="43775"/>
    <lineage>
        <taxon>Bacteria</taxon>
        <taxon>Pseudomonadati</taxon>
        <taxon>Thermodesulfobacteriota</taxon>
        <taxon>Syntrophia</taxon>
        <taxon>Syntrophales</taxon>
        <taxon>Syntrophaceae</taxon>
        <taxon>Syntrophus</taxon>
    </lineage>
</organism>
<proteinExistence type="inferred from homology"/>
<reference evidence="6 7" key="1">
    <citation type="submission" date="2016-10" db="EMBL/GenBank/DDBJ databases">
        <authorList>
            <person name="de Groot N.N."/>
        </authorList>
    </citation>
    <scope>NUCLEOTIDE SEQUENCE [LARGE SCALE GENOMIC DNA]</scope>
    <source>
        <strain evidence="6 7">DSM 8423</strain>
    </source>
</reference>
<evidence type="ECO:0000313" key="7">
    <source>
        <dbReference type="Proteomes" id="UP000198744"/>
    </source>
</evidence>
<keyword evidence="3" id="KW-1005">Bacterial flagellum biogenesis</keyword>
<sequence>MITSAVSSSDSSTTTVTNSNAYDMGTEDFLNLLLTELENQDPMDPVSTSEMATQFATLTQVSQLNKTNDYLETLSHTQAVDYLGKTISYTGETNSDGTSTEKTSLVTGVVYKDSVPYLMTKDGDQVALSSITGVSS</sequence>
<keyword evidence="6" id="KW-0969">Cilium</keyword>
<comment type="similarity">
    <text evidence="1">Belongs to the FlgD family.</text>
</comment>
<evidence type="ECO:0000313" key="6">
    <source>
        <dbReference type="EMBL" id="SEM54636.1"/>
    </source>
</evidence>
<dbReference type="RefSeq" id="WP_093884107.1">
    <property type="nucleotide sequence ID" value="NZ_FOBS01000021.1"/>
</dbReference>
<keyword evidence="7" id="KW-1185">Reference proteome</keyword>
<evidence type="ECO:0000256" key="5">
    <source>
        <dbReference type="SAM" id="MobiDB-lite"/>
    </source>
</evidence>
<evidence type="ECO:0000256" key="2">
    <source>
        <dbReference type="ARBA" id="ARBA00016013"/>
    </source>
</evidence>
<gene>
    <name evidence="6" type="ORF">SAMN04489760_12116</name>
</gene>
<dbReference type="AlphaFoldDB" id="A0A1H7Z8I5"/>
<dbReference type="EMBL" id="FOBS01000021">
    <property type="protein sequence ID" value="SEM54636.1"/>
    <property type="molecule type" value="Genomic_DNA"/>
</dbReference>
<name>A0A1H7Z8I5_9BACT</name>
<keyword evidence="6" id="KW-0966">Cell projection</keyword>
<dbReference type="GO" id="GO:0044781">
    <property type="term" value="P:bacterial-type flagellum organization"/>
    <property type="evidence" value="ECO:0007669"/>
    <property type="project" value="UniProtKB-KW"/>
</dbReference>